<dbReference type="Proteomes" id="UP000389128">
    <property type="component" value="Unassembled WGS sequence"/>
</dbReference>
<reference evidence="3 4" key="1">
    <citation type="submission" date="2019-01" db="EMBL/GenBank/DDBJ databases">
        <title>Zoogloea oleivorans genome sequencing and assembly.</title>
        <authorList>
            <person name="Tancsics A."/>
            <person name="Farkas M."/>
            <person name="Kriszt B."/>
            <person name="Maroti G."/>
            <person name="Horvath B."/>
        </authorList>
    </citation>
    <scope>NUCLEOTIDE SEQUENCE [LARGE SCALE GENOMIC DNA]</scope>
    <source>
        <strain evidence="3 4">Buc</strain>
    </source>
</reference>
<evidence type="ECO:0000313" key="4">
    <source>
        <dbReference type="Proteomes" id="UP000389128"/>
    </source>
</evidence>
<proteinExistence type="predicted"/>
<keyword evidence="4" id="KW-1185">Reference proteome</keyword>
<organism evidence="3 4">
    <name type="scientific">Zoogloea oleivorans</name>
    <dbReference type="NCBI Taxonomy" id="1552750"/>
    <lineage>
        <taxon>Bacteria</taxon>
        <taxon>Pseudomonadati</taxon>
        <taxon>Pseudomonadota</taxon>
        <taxon>Betaproteobacteria</taxon>
        <taxon>Rhodocyclales</taxon>
        <taxon>Zoogloeaceae</taxon>
        <taxon>Zoogloea</taxon>
    </lineage>
</organism>
<dbReference type="AlphaFoldDB" id="A0A6C2D8E8"/>
<feature type="chain" id="PRO_5025440979" evidence="2">
    <location>
        <begin position="25"/>
        <end position="368"/>
    </location>
</feature>
<evidence type="ECO:0000256" key="1">
    <source>
        <dbReference type="SAM" id="MobiDB-lite"/>
    </source>
</evidence>
<keyword evidence="2" id="KW-0732">Signal</keyword>
<feature type="region of interest" description="Disordered" evidence="1">
    <location>
        <begin position="186"/>
        <end position="209"/>
    </location>
</feature>
<protein>
    <submittedName>
        <fullName evidence="3">Uncharacterized protein</fullName>
    </submittedName>
</protein>
<comment type="caution">
    <text evidence="3">The sequence shown here is derived from an EMBL/GenBank/DDBJ whole genome shotgun (WGS) entry which is preliminary data.</text>
</comment>
<sequence>MNPVFTALAAVAFGLMMLGGDASAAHKPAHHEPARKAAPHVRPVAKSAAPKPAAAPKATFSRGKAAKVVGAKVVPAKETRVAPKTLRSGKPEASVRAGKIAPVVRETATRGRADKQYRVSRNEVQPERPGKAGRRNAEPVQPAARRTQKPIGREAFVPIGREAFVPTSPPVRQAAARQALVIPPPMQPRPLVSAPPAAVPTPTPLRPTTELPKVAPRVLVPFAASAAGLSAAEAAAAAAAAVQTPEAAQVTPPAQVAPPASVPAVASPAQPPLAIQAPPSARPGRGLARAYAMDGATFYQSGRKIRVQGLDVKEPGMTSEHATQRLQRALDSGNLTVEPVEADSAGHTLAVVRVNGRNVADSVRAAAN</sequence>
<evidence type="ECO:0000256" key="2">
    <source>
        <dbReference type="SAM" id="SignalP"/>
    </source>
</evidence>
<dbReference type="OrthoDB" id="9182408at2"/>
<evidence type="ECO:0000313" key="3">
    <source>
        <dbReference type="EMBL" id="TYC62083.1"/>
    </source>
</evidence>
<dbReference type="InterPro" id="IPR035437">
    <property type="entry name" value="SNase_OB-fold_sf"/>
</dbReference>
<dbReference type="RefSeq" id="WP_148577173.1">
    <property type="nucleotide sequence ID" value="NZ_SDKK01000001.1"/>
</dbReference>
<dbReference type="SUPFAM" id="SSF50199">
    <property type="entry name" value="Staphylococcal nuclease"/>
    <property type="match status" value="1"/>
</dbReference>
<accession>A0A6C2D8E8</accession>
<feature type="region of interest" description="Disordered" evidence="1">
    <location>
        <begin position="107"/>
        <end position="147"/>
    </location>
</feature>
<dbReference type="EMBL" id="SDKK01000001">
    <property type="protein sequence ID" value="TYC62083.1"/>
    <property type="molecule type" value="Genomic_DNA"/>
</dbReference>
<feature type="signal peptide" evidence="2">
    <location>
        <begin position="1"/>
        <end position="24"/>
    </location>
</feature>
<name>A0A6C2D8E8_9RHOO</name>
<gene>
    <name evidence="3" type="ORF">ETQ85_00540</name>
</gene>
<feature type="compositionally biased region" description="Basic and acidic residues" evidence="1">
    <location>
        <begin position="107"/>
        <end position="130"/>
    </location>
</feature>